<evidence type="ECO:0000313" key="2">
    <source>
        <dbReference type="EMBL" id="CAA9374442.1"/>
    </source>
</evidence>
<feature type="non-terminal residue" evidence="2">
    <location>
        <position position="198"/>
    </location>
</feature>
<protein>
    <submittedName>
        <fullName evidence="2">Uncharacterized protein</fullName>
    </submittedName>
</protein>
<dbReference type="EMBL" id="CADCUM010000048">
    <property type="protein sequence ID" value="CAA9374442.1"/>
    <property type="molecule type" value="Genomic_DNA"/>
</dbReference>
<accession>A0A6J4N519</accession>
<sequence length="198" mass="21014">MLQVPSRQGPGVRLRAALAAVVTGLLVAGCTGAPDAAPDDGERAGGHDPGRIGRPGCRGVTYAEVRGERPGYGPGELGPFPGERAVCAAYWLPGADRRFVPQALAVDGSSVWVGGYQWSRRHDVRLCGVVRLDRRTGRPLAQQRLVTGAVGARDPRLCRHGGGLALTDEGLWLAETRRLWLLDPSLVGTGVDPVLRGW</sequence>
<feature type="compositionally biased region" description="Basic and acidic residues" evidence="1">
    <location>
        <begin position="40"/>
        <end position="51"/>
    </location>
</feature>
<reference evidence="2" key="1">
    <citation type="submission" date="2020-02" db="EMBL/GenBank/DDBJ databases">
        <authorList>
            <person name="Meier V. D."/>
        </authorList>
    </citation>
    <scope>NUCLEOTIDE SEQUENCE</scope>
    <source>
        <strain evidence="2">AVDCRST_MAG32</strain>
    </source>
</reference>
<dbReference type="AlphaFoldDB" id="A0A6J4N519"/>
<name>A0A6J4N519_9ACTN</name>
<gene>
    <name evidence="2" type="ORF">AVDCRST_MAG32-1039</name>
</gene>
<dbReference type="PROSITE" id="PS51257">
    <property type="entry name" value="PROKAR_LIPOPROTEIN"/>
    <property type="match status" value="1"/>
</dbReference>
<evidence type="ECO:0000256" key="1">
    <source>
        <dbReference type="SAM" id="MobiDB-lite"/>
    </source>
</evidence>
<feature type="region of interest" description="Disordered" evidence="1">
    <location>
        <begin position="35"/>
        <end position="57"/>
    </location>
</feature>
<organism evidence="2">
    <name type="scientific">uncultured Nocardioides sp</name>
    <dbReference type="NCBI Taxonomy" id="198441"/>
    <lineage>
        <taxon>Bacteria</taxon>
        <taxon>Bacillati</taxon>
        <taxon>Actinomycetota</taxon>
        <taxon>Actinomycetes</taxon>
        <taxon>Propionibacteriales</taxon>
        <taxon>Nocardioidaceae</taxon>
        <taxon>Nocardioides</taxon>
        <taxon>environmental samples</taxon>
    </lineage>
</organism>
<proteinExistence type="predicted"/>